<dbReference type="EMBL" id="AZGO01000041">
    <property type="protein sequence ID" value="KRM37121.1"/>
    <property type="molecule type" value="Genomic_DNA"/>
</dbReference>
<evidence type="ECO:0000256" key="1">
    <source>
        <dbReference type="SAM" id="Coils"/>
    </source>
</evidence>
<evidence type="ECO:0000313" key="3">
    <source>
        <dbReference type="Proteomes" id="UP000051085"/>
    </source>
</evidence>
<keyword evidence="1" id="KW-0175">Coiled coil</keyword>
<comment type="caution">
    <text evidence="2">The sequence shown here is derived from an EMBL/GenBank/DDBJ whole genome shotgun (WGS) entry which is preliminary data.</text>
</comment>
<dbReference type="Proteomes" id="UP000051085">
    <property type="component" value="Unassembled WGS sequence"/>
</dbReference>
<protein>
    <recommendedName>
        <fullName evidence="4">Exonuclease SbcC</fullName>
    </recommendedName>
</protein>
<reference evidence="2 3" key="1">
    <citation type="journal article" date="2015" name="Genome Announc.">
        <title>Expanding the biotechnology potential of lactobacilli through comparative genomics of 213 strains and associated genera.</title>
        <authorList>
            <person name="Sun Z."/>
            <person name="Harris H.M."/>
            <person name="McCann A."/>
            <person name="Guo C."/>
            <person name="Argimon S."/>
            <person name="Zhang W."/>
            <person name="Yang X."/>
            <person name="Jeffery I.B."/>
            <person name="Cooney J.C."/>
            <person name="Kagawa T.F."/>
            <person name="Liu W."/>
            <person name="Song Y."/>
            <person name="Salvetti E."/>
            <person name="Wrobel A."/>
            <person name="Rasinkangas P."/>
            <person name="Parkhill J."/>
            <person name="Rea M.C."/>
            <person name="O'Sullivan O."/>
            <person name="Ritari J."/>
            <person name="Douillard F.P."/>
            <person name="Paul Ross R."/>
            <person name="Yang R."/>
            <person name="Briner A.E."/>
            <person name="Felis G.E."/>
            <person name="de Vos W.M."/>
            <person name="Barrangou R."/>
            <person name="Klaenhammer T.R."/>
            <person name="Caufield P.W."/>
            <person name="Cui Y."/>
            <person name="Zhang H."/>
            <person name="O'Toole P.W."/>
        </authorList>
    </citation>
    <scope>NUCLEOTIDE SEQUENCE [LARGE SCALE GENOMIC DNA]</scope>
    <source>
        <strain evidence="2 3">DSM 8475</strain>
    </source>
</reference>
<evidence type="ECO:0008006" key="4">
    <source>
        <dbReference type="Google" id="ProtNLM"/>
    </source>
</evidence>
<evidence type="ECO:0000313" key="2">
    <source>
        <dbReference type="EMBL" id="KRM37121.1"/>
    </source>
</evidence>
<proteinExistence type="predicted"/>
<name>A0A922PVD3_9LACO</name>
<gene>
    <name evidence="2" type="ORF">FD34_GL001570</name>
</gene>
<dbReference type="AlphaFoldDB" id="A0A922PVD3"/>
<sequence length="298" mass="35359">MFMASKNQDSKAVDVSQEIEGRIATKVKYLQELNYAIDQHHDRDVYRLLDNQRYAKEIEHREQQPNDEGVMSLVDDLADQLSSYLSVNLIKYLGKTYPFFYYEEYQTGHYRIYFGNWWDRRRFGELDVLNVRFSFDQTEYQMLNKSFELARKNKRYNSDRINKISSENDRLQELIDHRREREEKRQQIQAELKDINSRSGLFESSRNRATREELVTQLQKLEDQETEARTAAQTIKENEQVVLALSKENTILSYEQKSIIDTFGSFEDFELANRNLYANYLKSLSADQDAGKQVNADD</sequence>
<organism evidence="2 3">
    <name type="scientific">Limosilactobacillus pontis DSM 8475</name>
    <dbReference type="NCBI Taxonomy" id="1423794"/>
    <lineage>
        <taxon>Bacteria</taxon>
        <taxon>Bacillati</taxon>
        <taxon>Bacillota</taxon>
        <taxon>Bacilli</taxon>
        <taxon>Lactobacillales</taxon>
        <taxon>Lactobacillaceae</taxon>
        <taxon>Limosilactobacillus</taxon>
    </lineage>
</organism>
<accession>A0A922PVD3</accession>
<feature type="coiled-coil region" evidence="1">
    <location>
        <begin position="161"/>
        <end position="241"/>
    </location>
</feature>